<keyword evidence="4 6" id="KW-0472">Membrane</keyword>
<evidence type="ECO:0000256" key="6">
    <source>
        <dbReference type="SAM" id="Phobius"/>
    </source>
</evidence>
<feature type="transmembrane region" description="Helical" evidence="6">
    <location>
        <begin position="80"/>
        <end position="98"/>
    </location>
</feature>
<keyword evidence="2 6" id="KW-0812">Transmembrane</keyword>
<feature type="transmembrane region" description="Helical" evidence="6">
    <location>
        <begin position="177"/>
        <end position="197"/>
    </location>
</feature>
<feature type="domain" description="Sugar phosphate transporter" evidence="7">
    <location>
        <begin position="28"/>
        <end position="252"/>
    </location>
</feature>
<dbReference type="Proteomes" id="UP001146120">
    <property type="component" value="Unassembled WGS sequence"/>
</dbReference>
<dbReference type="EMBL" id="DAKRPA010000100">
    <property type="protein sequence ID" value="DAZ98664.1"/>
    <property type="molecule type" value="Genomic_DNA"/>
</dbReference>
<dbReference type="PANTHER" id="PTHR11132">
    <property type="entry name" value="SOLUTE CARRIER FAMILY 35"/>
    <property type="match status" value="1"/>
</dbReference>
<dbReference type="InterPro" id="IPR004853">
    <property type="entry name" value="Sugar_P_trans_dom"/>
</dbReference>
<keyword evidence="3 6" id="KW-1133">Transmembrane helix</keyword>
<protein>
    <recommendedName>
        <fullName evidence="7">Sugar phosphate transporter domain-containing protein</fullName>
    </recommendedName>
</protein>
<evidence type="ECO:0000256" key="3">
    <source>
        <dbReference type="ARBA" id="ARBA00022989"/>
    </source>
</evidence>
<accession>A0AAV2YYZ2</accession>
<comment type="caution">
    <text evidence="8">The sequence shown here is derived from an EMBL/GenBank/DDBJ whole genome shotgun (WGS) entry which is preliminary data.</text>
</comment>
<name>A0AAV2YYZ2_9STRA</name>
<dbReference type="GO" id="GO:0016020">
    <property type="term" value="C:membrane"/>
    <property type="evidence" value="ECO:0007669"/>
    <property type="project" value="UniProtKB-SubCell"/>
</dbReference>
<proteinExistence type="predicted"/>
<dbReference type="AlphaFoldDB" id="A0AAV2YYZ2"/>
<keyword evidence="9" id="KW-1185">Reference proteome</keyword>
<feature type="transmembrane region" description="Helical" evidence="6">
    <location>
        <begin position="46"/>
        <end position="68"/>
    </location>
</feature>
<evidence type="ECO:0000259" key="7">
    <source>
        <dbReference type="Pfam" id="PF03151"/>
    </source>
</evidence>
<feature type="region of interest" description="Disordered" evidence="5">
    <location>
        <begin position="293"/>
        <end position="342"/>
    </location>
</feature>
<organism evidence="8 9">
    <name type="scientific">Lagenidium giganteum</name>
    <dbReference type="NCBI Taxonomy" id="4803"/>
    <lineage>
        <taxon>Eukaryota</taxon>
        <taxon>Sar</taxon>
        <taxon>Stramenopiles</taxon>
        <taxon>Oomycota</taxon>
        <taxon>Peronosporomycetes</taxon>
        <taxon>Pythiales</taxon>
        <taxon>Pythiaceae</taxon>
    </lineage>
</organism>
<comment type="subcellular location">
    <subcellularLocation>
        <location evidence="1">Membrane</location>
        <topology evidence="1">Multi-pass membrane protein</topology>
    </subcellularLocation>
</comment>
<reference evidence="8" key="1">
    <citation type="submission" date="2022-11" db="EMBL/GenBank/DDBJ databases">
        <authorList>
            <person name="Morgan W.R."/>
            <person name="Tartar A."/>
        </authorList>
    </citation>
    <scope>NUCLEOTIDE SEQUENCE</scope>
    <source>
        <strain evidence="8">ARSEF 373</strain>
    </source>
</reference>
<feature type="transmembrane region" description="Helical" evidence="6">
    <location>
        <begin position="104"/>
        <end position="124"/>
    </location>
</feature>
<feature type="compositionally biased region" description="Basic and acidic residues" evidence="5">
    <location>
        <begin position="309"/>
        <end position="321"/>
    </location>
</feature>
<reference evidence="8" key="2">
    <citation type="journal article" date="2023" name="Microbiol Resour">
        <title>Decontamination and Annotation of the Draft Genome Sequence of the Oomycete Lagenidium giganteum ARSEF 373.</title>
        <authorList>
            <person name="Morgan W.R."/>
            <person name="Tartar A."/>
        </authorList>
    </citation>
    <scope>NUCLEOTIDE SEQUENCE</scope>
    <source>
        <strain evidence="8">ARSEF 373</strain>
    </source>
</reference>
<evidence type="ECO:0000313" key="8">
    <source>
        <dbReference type="EMBL" id="DAZ98664.1"/>
    </source>
</evidence>
<evidence type="ECO:0000313" key="9">
    <source>
        <dbReference type="Proteomes" id="UP001146120"/>
    </source>
</evidence>
<evidence type="ECO:0000256" key="1">
    <source>
        <dbReference type="ARBA" id="ARBA00004141"/>
    </source>
</evidence>
<dbReference type="Pfam" id="PF03151">
    <property type="entry name" value="TPT"/>
    <property type="match status" value="1"/>
</dbReference>
<sequence length="342" mass="37169">MTLFNKWFLRVWEGGYPFATTMTCINILAVPIGLCTALDITFSNLSFFYITVTFYTVVKSGGNVWNLLFSIWLGHQRASFALFSVIILISSGIALASYGSTQFVMQGFLLVIAASIIGTLRWVLTQSLLAEMEESSNRILAVVYYISPASAVGLLPVALLSEGPDFMVSKFTSQPNLLFLSMLFIFVGGCLAFLLIFVEITLVKKTSALSLGIAGSFKDVTQVLLAVSIFGDKLSPVNAFGLMLATSGMLLYTYLKHSAAEGAHGQYSKVPTDQNADALDQLEDDDVPVIKMEEYNGGASSARPQPSELVRRESNADESFRHYSINNGSESDSGGDPDCQQV</sequence>
<gene>
    <name evidence="8" type="ORF">N0F65_008790</name>
</gene>
<evidence type="ECO:0000256" key="2">
    <source>
        <dbReference type="ARBA" id="ARBA00022692"/>
    </source>
</evidence>
<feature type="transmembrane region" description="Helical" evidence="6">
    <location>
        <begin position="16"/>
        <end position="40"/>
    </location>
</feature>
<dbReference type="InterPro" id="IPR050186">
    <property type="entry name" value="TPT_transporter"/>
</dbReference>
<evidence type="ECO:0000256" key="5">
    <source>
        <dbReference type="SAM" id="MobiDB-lite"/>
    </source>
</evidence>
<feature type="transmembrane region" description="Helical" evidence="6">
    <location>
        <begin position="136"/>
        <end position="157"/>
    </location>
</feature>
<evidence type="ECO:0000256" key="4">
    <source>
        <dbReference type="ARBA" id="ARBA00023136"/>
    </source>
</evidence>